<gene>
    <name evidence="3" type="ORF">EAE97_012192</name>
</gene>
<organism evidence="3 4">
    <name type="scientific">Botrytis byssoidea</name>
    <dbReference type="NCBI Taxonomy" id="139641"/>
    <lineage>
        <taxon>Eukaryota</taxon>
        <taxon>Fungi</taxon>
        <taxon>Dikarya</taxon>
        <taxon>Ascomycota</taxon>
        <taxon>Pezizomycotina</taxon>
        <taxon>Leotiomycetes</taxon>
        <taxon>Helotiales</taxon>
        <taxon>Sclerotiniaceae</taxon>
        <taxon>Botrytis</taxon>
    </lineage>
</organism>
<evidence type="ECO:0000256" key="1">
    <source>
        <dbReference type="SAM" id="MobiDB-lite"/>
    </source>
</evidence>
<feature type="domain" description="F-box" evidence="2">
    <location>
        <begin position="66"/>
        <end position="111"/>
    </location>
</feature>
<dbReference type="EMBL" id="RCSW01000056">
    <property type="protein sequence ID" value="KAF7915553.1"/>
    <property type="molecule type" value="Genomic_DNA"/>
</dbReference>
<dbReference type="PROSITE" id="PS50181">
    <property type="entry name" value="FBOX"/>
    <property type="match status" value="1"/>
</dbReference>
<dbReference type="Proteomes" id="UP000710849">
    <property type="component" value="Unassembled WGS sequence"/>
</dbReference>
<keyword evidence="4" id="KW-1185">Reference proteome</keyword>
<dbReference type="Gene3D" id="3.80.10.10">
    <property type="entry name" value="Ribonuclease Inhibitor"/>
    <property type="match status" value="1"/>
</dbReference>
<dbReference type="GeneID" id="62155779"/>
<proteinExistence type="predicted"/>
<feature type="compositionally biased region" description="Acidic residues" evidence="1">
    <location>
        <begin position="504"/>
        <end position="554"/>
    </location>
</feature>
<dbReference type="AlphaFoldDB" id="A0A9P5HL19"/>
<accession>A0A9P5HL19</accession>
<name>A0A9P5HL19_9HELO</name>
<dbReference type="InterPro" id="IPR032675">
    <property type="entry name" value="LRR_dom_sf"/>
</dbReference>
<dbReference type="RefSeq" id="XP_038726447.1">
    <property type="nucleotide sequence ID" value="XM_038882706.1"/>
</dbReference>
<dbReference type="SUPFAM" id="SSF81383">
    <property type="entry name" value="F-box domain"/>
    <property type="match status" value="1"/>
</dbReference>
<feature type="region of interest" description="Disordered" evidence="1">
    <location>
        <begin position="493"/>
        <end position="567"/>
    </location>
</feature>
<evidence type="ECO:0000313" key="4">
    <source>
        <dbReference type="Proteomes" id="UP000710849"/>
    </source>
</evidence>
<protein>
    <recommendedName>
        <fullName evidence="2">F-box domain-containing protein</fullName>
    </recommendedName>
</protein>
<dbReference type="SUPFAM" id="SSF52047">
    <property type="entry name" value="RNI-like"/>
    <property type="match status" value="1"/>
</dbReference>
<evidence type="ECO:0000259" key="2">
    <source>
        <dbReference type="PROSITE" id="PS50181"/>
    </source>
</evidence>
<evidence type="ECO:0000313" key="3">
    <source>
        <dbReference type="EMBL" id="KAF7915553.1"/>
    </source>
</evidence>
<feature type="region of interest" description="Disordered" evidence="1">
    <location>
        <begin position="1"/>
        <end position="31"/>
    </location>
</feature>
<reference evidence="3 4" key="1">
    <citation type="journal article" date="2020" name="Genome Biol. Evol.">
        <title>Comparative genomics of Sclerotiniaceae.</title>
        <authorList>
            <person name="Valero Jimenez C.A."/>
            <person name="Steentjes M."/>
            <person name="Scholten O.E."/>
            <person name="Van Kan J.A.L."/>
        </authorList>
    </citation>
    <scope>NUCLEOTIDE SEQUENCE [LARGE SCALE GENOMIC DNA]</scope>
    <source>
        <strain evidence="3 4">MUCL 94</strain>
    </source>
</reference>
<dbReference type="InterPro" id="IPR001810">
    <property type="entry name" value="F-box_dom"/>
</dbReference>
<comment type="caution">
    <text evidence="3">The sequence shown here is derived from an EMBL/GenBank/DDBJ whole genome shotgun (WGS) entry which is preliminary data.</text>
</comment>
<dbReference type="InterPro" id="IPR036047">
    <property type="entry name" value="F-box-like_dom_sf"/>
</dbReference>
<sequence>MSNKRRSSMPAAETLVEEKANKRRRTSIPTITSPVKAVESMEEMENKEKTQIASLPSQNLPNMEIDCQLSKFPQEILRMICSHVGSHELSNLRFVSRDFSSAAATHMFKELSFKFEASSFQNLLHIARSPQLRRHVLKLTCKGQFTMGAYIEDYWSLPHVEYHFFHQRELAEVLKRLPSLNTIRIDTNHCDAPDEYSIITNGSFDTFWNFLKSALVNVSNLRAIELYSLKFEPNIYKLNRCPTAFSKREMEKLEILKDFHLSVNHSIIDQVPALLNCMQNLRSLSLEEASNTEQGHWDGMRDISEFINPSTVFPSLESLALKSFLLNQQYFQEFLLNNANSLRSLKLENVSIESTKEEFDSKEHLKSNPWIRMFYFFAQSLHLEKIELFGELRTSCSGLWSSACLCRHNCDSCRSSALMLSLQNFITHVEGSSFPLPHPDEDLRHVDIKRYYLWTKDDVYEGATDPGFYLLPQLARRGEIRLLEREPFKTSTFKSYMPWTEPESNSDSDSDDGREAEEEEAEGEWEDGEEGKEGVWEEEEEEGEEEGEGEGEEEIPNRPDGNSPRHSAFHYTMTQIRANRNLWNDEERNFIMNTLLEGFMEDDE</sequence>
<dbReference type="Pfam" id="PF00646">
    <property type="entry name" value="F-box"/>
    <property type="match status" value="1"/>
</dbReference>